<feature type="site" description="Lowers pKa of active site Tyr" evidence="6">
    <location>
        <position position="74"/>
    </location>
</feature>
<dbReference type="Gene3D" id="3.20.20.100">
    <property type="entry name" value="NADP-dependent oxidoreductase domain"/>
    <property type="match status" value="1"/>
</dbReference>
<organism evidence="8 9">
    <name type="scientific">Bifidobacterium choloepi</name>
    <dbReference type="NCBI Taxonomy" id="2614131"/>
    <lineage>
        <taxon>Bacteria</taxon>
        <taxon>Bacillati</taxon>
        <taxon>Actinomycetota</taxon>
        <taxon>Actinomycetes</taxon>
        <taxon>Bifidobacteriales</taxon>
        <taxon>Bifidobacteriaceae</taxon>
        <taxon>Bifidobacterium</taxon>
    </lineage>
</organism>
<dbReference type="PROSITE" id="PS00798">
    <property type="entry name" value="ALDOKETO_REDUCTASE_1"/>
    <property type="match status" value="1"/>
</dbReference>
<feature type="active site" description="Proton donor" evidence="4">
    <location>
        <position position="49"/>
    </location>
</feature>
<dbReference type="PANTHER" id="PTHR43827:SF3">
    <property type="entry name" value="NADP-DEPENDENT OXIDOREDUCTASE DOMAIN-CONTAINING PROTEIN"/>
    <property type="match status" value="1"/>
</dbReference>
<feature type="binding site" evidence="5">
    <location>
        <position position="107"/>
    </location>
    <ligand>
        <name>substrate</name>
    </ligand>
</feature>
<keyword evidence="3" id="KW-0560">Oxidoreductase</keyword>
<dbReference type="Proteomes" id="UP000469292">
    <property type="component" value="Unassembled WGS sequence"/>
</dbReference>
<evidence type="ECO:0000256" key="2">
    <source>
        <dbReference type="ARBA" id="ARBA00022857"/>
    </source>
</evidence>
<dbReference type="PANTHER" id="PTHR43827">
    <property type="entry name" value="2,5-DIKETO-D-GLUCONIC ACID REDUCTASE"/>
    <property type="match status" value="1"/>
</dbReference>
<dbReference type="GO" id="GO:0016616">
    <property type="term" value="F:oxidoreductase activity, acting on the CH-OH group of donors, NAD or NADP as acceptor"/>
    <property type="evidence" value="ECO:0007669"/>
    <property type="project" value="UniProtKB-ARBA"/>
</dbReference>
<dbReference type="InterPro" id="IPR018170">
    <property type="entry name" value="Aldo/ket_reductase_CS"/>
</dbReference>
<comment type="caution">
    <text evidence="8">The sequence shown here is derived from an EMBL/GenBank/DDBJ whole genome shotgun (WGS) entry which is preliminary data.</text>
</comment>
<accession>A0A6I5N082</accession>
<proteinExistence type="inferred from homology"/>
<dbReference type="InterPro" id="IPR036812">
    <property type="entry name" value="NAD(P)_OxRdtase_dom_sf"/>
</dbReference>
<evidence type="ECO:0000256" key="4">
    <source>
        <dbReference type="PIRSR" id="PIRSR000097-1"/>
    </source>
</evidence>
<gene>
    <name evidence="8" type="ORF">F6S87_04690</name>
</gene>
<evidence type="ECO:0000256" key="1">
    <source>
        <dbReference type="ARBA" id="ARBA00007905"/>
    </source>
</evidence>
<protein>
    <submittedName>
        <fullName evidence="8">Aldo/keto reductase</fullName>
    </submittedName>
</protein>
<name>A0A6I5N082_9BIFI</name>
<dbReference type="AlphaFoldDB" id="A0A6I5N082"/>
<dbReference type="FunFam" id="3.20.20.100:FF:000002">
    <property type="entry name" value="2,5-diketo-D-gluconic acid reductase A"/>
    <property type="match status" value="1"/>
</dbReference>
<evidence type="ECO:0000256" key="3">
    <source>
        <dbReference type="ARBA" id="ARBA00023002"/>
    </source>
</evidence>
<evidence type="ECO:0000256" key="5">
    <source>
        <dbReference type="PIRSR" id="PIRSR000097-2"/>
    </source>
</evidence>
<sequence>MSQYLAMSNGRQIPTVGLGTWLIDNREVGKVVRDAIDLGYRHIDTAEAYDNERGVGEGIKESGLERENIFVTTKVKAEYKTYDLAAEAIDKSLEDLQLDYVDLMLIHCPEPWDQFRGSQRFFQENQEVWRALEDAYKAGKVKGIGVANFLQDDLDNLMAGAEIKPMVNQILCHAGNTPLDLIDYCHDQGIVVEAYSPMGHGEVLNNDDLAAMAAKYNVSTADLCIQYDLQLGTIALPKARSTEHLRNNLKPWKEGFVISDDDMAYLKALKLNDYGESAQWPCYKGNDSRSR</sequence>
<keyword evidence="2" id="KW-0521">NADP</keyword>
<dbReference type="EMBL" id="VYSG01000001">
    <property type="protein sequence ID" value="NEG69906.1"/>
    <property type="molecule type" value="Genomic_DNA"/>
</dbReference>
<comment type="similarity">
    <text evidence="1">Belongs to the aldo/keto reductase family.</text>
</comment>
<dbReference type="SUPFAM" id="SSF51430">
    <property type="entry name" value="NAD(P)-linked oxidoreductase"/>
    <property type="match status" value="1"/>
</dbReference>
<evidence type="ECO:0000313" key="8">
    <source>
        <dbReference type="EMBL" id="NEG69906.1"/>
    </source>
</evidence>
<dbReference type="RefSeq" id="WP_163227416.1">
    <property type="nucleotide sequence ID" value="NZ_VYSG01000001.1"/>
</dbReference>
<dbReference type="PIRSF" id="PIRSF000097">
    <property type="entry name" value="AKR"/>
    <property type="match status" value="1"/>
</dbReference>
<dbReference type="CDD" id="cd19071">
    <property type="entry name" value="AKR_AKR1-5-like"/>
    <property type="match status" value="1"/>
</dbReference>
<dbReference type="InterPro" id="IPR023210">
    <property type="entry name" value="NADP_OxRdtase_dom"/>
</dbReference>
<dbReference type="InterPro" id="IPR020471">
    <property type="entry name" value="AKR"/>
</dbReference>
<evidence type="ECO:0000256" key="6">
    <source>
        <dbReference type="PIRSR" id="PIRSR000097-3"/>
    </source>
</evidence>
<feature type="domain" description="NADP-dependent oxidoreductase" evidence="7">
    <location>
        <begin position="16"/>
        <end position="269"/>
    </location>
</feature>
<dbReference type="Pfam" id="PF00248">
    <property type="entry name" value="Aldo_ket_red"/>
    <property type="match status" value="1"/>
</dbReference>
<dbReference type="PRINTS" id="PR00069">
    <property type="entry name" value="ALDKETRDTASE"/>
</dbReference>
<reference evidence="8 9" key="1">
    <citation type="submission" date="2019-09" db="EMBL/GenBank/DDBJ databases">
        <title>Phylogenetic characterization of a novel taxon of the genus Bifidobacterium: Bifidobacterium choloepi sp. nov.</title>
        <authorList>
            <person name="Modesto M."/>
            <person name="Satti M."/>
        </authorList>
    </citation>
    <scope>NUCLEOTIDE SEQUENCE [LARGE SCALE GENOMIC DNA]</scope>
    <source>
        <strain evidence="8 9">BRDM6</strain>
    </source>
</reference>
<keyword evidence="9" id="KW-1185">Reference proteome</keyword>
<evidence type="ECO:0000259" key="7">
    <source>
        <dbReference type="Pfam" id="PF00248"/>
    </source>
</evidence>
<evidence type="ECO:0000313" key="9">
    <source>
        <dbReference type="Proteomes" id="UP000469292"/>
    </source>
</evidence>